<reference evidence="3 4" key="1">
    <citation type="journal article" date="2019" name="Nat. Ecol. Evol.">
        <title>Megaphylogeny resolves global patterns of mushroom evolution.</title>
        <authorList>
            <person name="Varga T."/>
            <person name="Krizsan K."/>
            <person name="Foldi C."/>
            <person name="Dima B."/>
            <person name="Sanchez-Garcia M."/>
            <person name="Sanchez-Ramirez S."/>
            <person name="Szollosi G.J."/>
            <person name="Szarkandi J.G."/>
            <person name="Papp V."/>
            <person name="Albert L."/>
            <person name="Andreopoulos W."/>
            <person name="Angelini C."/>
            <person name="Antonin V."/>
            <person name="Barry K.W."/>
            <person name="Bougher N.L."/>
            <person name="Buchanan P."/>
            <person name="Buyck B."/>
            <person name="Bense V."/>
            <person name="Catcheside P."/>
            <person name="Chovatia M."/>
            <person name="Cooper J."/>
            <person name="Damon W."/>
            <person name="Desjardin D."/>
            <person name="Finy P."/>
            <person name="Geml J."/>
            <person name="Haridas S."/>
            <person name="Hughes K."/>
            <person name="Justo A."/>
            <person name="Karasinski D."/>
            <person name="Kautmanova I."/>
            <person name="Kiss B."/>
            <person name="Kocsube S."/>
            <person name="Kotiranta H."/>
            <person name="LaButti K.M."/>
            <person name="Lechner B.E."/>
            <person name="Liimatainen K."/>
            <person name="Lipzen A."/>
            <person name="Lukacs Z."/>
            <person name="Mihaltcheva S."/>
            <person name="Morgado L.N."/>
            <person name="Niskanen T."/>
            <person name="Noordeloos M.E."/>
            <person name="Ohm R.A."/>
            <person name="Ortiz-Santana B."/>
            <person name="Ovrebo C."/>
            <person name="Racz N."/>
            <person name="Riley R."/>
            <person name="Savchenko A."/>
            <person name="Shiryaev A."/>
            <person name="Soop K."/>
            <person name="Spirin V."/>
            <person name="Szebenyi C."/>
            <person name="Tomsovsky M."/>
            <person name="Tulloss R.E."/>
            <person name="Uehling J."/>
            <person name="Grigoriev I.V."/>
            <person name="Vagvolgyi C."/>
            <person name="Papp T."/>
            <person name="Martin F.M."/>
            <person name="Miettinen O."/>
            <person name="Hibbett D.S."/>
            <person name="Nagy L.G."/>
        </authorList>
    </citation>
    <scope>NUCLEOTIDE SEQUENCE [LARGE SCALE GENOMIC DNA]</scope>
    <source>
        <strain evidence="3 4">CBS 121175</strain>
    </source>
</reference>
<keyword evidence="1" id="KW-0732">Signal</keyword>
<feature type="chain" id="PRO_5023013942" evidence="1">
    <location>
        <begin position="22"/>
        <end position="323"/>
    </location>
</feature>
<dbReference type="InterPro" id="IPR035992">
    <property type="entry name" value="Ricin_B-like_lectins"/>
</dbReference>
<evidence type="ECO:0000256" key="1">
    <source>
        <dbReference type="SAM" id="SignalP"/>
    </source>
</evidence>
<dbReference type="SUPFAM" id="SSF50370">
    <property type="entry name" value="Ricin B-like lectins"/>
    <property type="match status" value="1"/>
</dbReference>
<keyword evidence="4" id="KW-1185">Reference proteome</keyword>
<proteinExistence type="predicted"/>
<name>A0A5C3KM65_COPMA</name>
<feature type="signal peptide" evidence="1">
    <location>
        <begin position="1"/>
        <end position="21"/>
    </location>
</feature>
<dbReference type="InterPro" id="IPR000772">
    <property type="entry name" value="Ricin_B_lectin"/>
</dbReference>
<dbReference type="EMBL" id="ML210266">
    <property type="protein sequence ID" value="TFK21499.1"/>
    <property type="molecule type" value="Genomic_DNA"/>
</dbReference>
<feature type="domain" description="Ricin B lectin" evidence="2">
    <location>
        <begin position="193"/>
        <end position="323"/>
    </location>
</feature>
<dbReference type="Gene3D" id="2.80.10.50">
    <property type="match status" value="2"/>
</dbReference>
<dbReference type="AlphaFoldDB" id="A0A5C3KM65"/>
<dbReference type="PROSITE" id="PS50231">
    <property type="entry name" value="RICIN_B_LECTIN"/>
    <property type="match status" value="1"/>
</dbReference>
<dbReference type="OrthoDB" id="6770063at2759"/>
<gene>
    <name evidence="3" type="ORF">FA15DRAFT_672500</name>
</gene>
<protein>
    <submittedName>
        <fullName evidence="3">G-X-X-X-Q-X-W domain-containing protein</fullName>
    </submittedName>
</protein>
<sequence length="323" mass="35275">MFPPTWTILALVVLASDVALSTLPKIERSIGLESRQTAPLTQYIVENQCPAPINLYIGGQLDGVIPSQGNTTKFLPANAGFFYTDANGGNANGLRTVRAGFFGEQFYYYMVQDPSYLNTGLQVTPQDRPVRMGYCPSIACLSTDCFSAFDSPPTRFPPSGPTAPNPPLYECPFSNTTFRITFCPSGNWPGPDTWRIHPGLSNPGKCLDVRGANFSNGTPVQVYDCNGTAAQNWVIYRGPTQVRLAGTNFCLDAGSSPANGVGMKIWQCYDNLPAQQWVFTDENRIVLQGASQCLDLRLGDLANGNQIQTWQCTSNNANQIWTL</sequence>
<evidence type="ECO:0000259" key="2">
    <source>
        <dbReference type="SMART" id="SM00458"/>
    </source>
</evidence>
<organism evidence="3 4">
    <name type="scientific">Coprinopsis marcescibilis</name>
    <name type="common">Agaric fungus</name>
    <name type="synonym">Psathyrella marcescibilis</name>
    <dbReference type="NCBI Taxonomy" id="230819"/>
    <lineage>
        <taxon>Eukaryota</taxon>
        <taxon>Fungi</taxon>
        <taxon>Dikarya</taxon>
        <taxon>Basidiomycota</taxon>
        <taxon>Agaricomycotina</taxon>
        <taxon>Agaricomycetes</taxon>
        <taxon>Agaricomycetidae</taxon>
        <taxon>Agaricales</taxon>
        <taxon>Agaricineae</taxon>
        <taxon>Psathyrellaceae</taxon>
        <taxon>Coprinopsis</taxon>
    </lineage>
</organism>
<dbReference type="Pfam" id="PF00652">
    <property type="entry name" value="Ricin_B_lectin"/>
    <property type="match status" value="1"/>
</dbReference>
<dbReference type="CDD" id="cd00161">
    <property type="entry name" value="beta-trefoil_Ricin-like"/>
    <property type="match status" value="1"/>
</dbReference>
<accession>A0A5C3KM65</accession>
<evidence type="ECO:0000313" key="3">
    <source>
        <dbReference type="EMBL" id="TFK21499.1"/>
    </source>
</evidence>
<dbReference type="Proteomes" id="UP000307440">
    <property type="component" value="Unassembled WGS sequence"/>
</dbReference>
<evidence type="ECO:0000313" key="4">
    <source>
        <dbReference type="Proteomes" id="UP000307440"/>
    </source>
</evidence>
<dbReference type="SMART" id="SM00458">
    <property type="entry name" value="RICIN"/>
    <property type="match status" value="1"/>
</dbReference>